<reference evidence="1" key="1">
    <citation type="journal article" date="2014" name="Front. Microbiol.">
        <title>High frequency of phylogenetically diverse reductive dehalogenase-homologous genes in deep subseafloor sedimentary metagenomes.</title>
        <authorList>
            <person name="Kawai M."/>
            <person name="Futagami T."/>
            <person name="Toyoda A."/>
            <person name="Takaki Y."/>
            <person name="Nishi S."/>
            <person name="Hori S."/>
            <person name="Arai W."/>
            <person name="Tsubouchi T."/>
            <person name="Morono Y."/>
            <person name="Uchiyama I."/>
            <person name="Ito T."/>
            <person name="Fujiyama A."/>
            <person name="Inagaki F."/>
            <person name="Takami H."/>
        </authorList>
    </citation>
    <scope>NUCLEOTIDE SEQUENCE</scope>
    <source>
        <strain evidence="1">Expedition CK06-06</strain>
    </source>
</reference>
<gene>
    <name evidence="1" type="ORF">S01H1_66395</name>
</gene>
<comment type="caution">
    <text evidence="1">The sequence shown here is derived from an EMBL/GenBank/DDBJ whole genome shotgun (WGS) entry which is preliminary data.</text>
</comment>
<feature type="non-terminal residue" evidence="1">
    <location>
        <position position="1"/>
    </location>
</feature>
<sequence>SGDYTLQNLFGTIGPDTFVEVSAPWNVVILETTLGPLANPVIVQGNLVFTPVPAVPTSPQSRWTLSGDPGTGVSWNGQQTIDITAELLLAGISDEATLVDFSMDNILIAANQNGTIASISKKDTTGVTMTVNGPPGTIVPEPSTLALTSLLTLLAAMGIGWRRR</sequence>
<evidence type="ECO:0008006" key="2">
    <source>
        <dbReference type="Google" id="ProtNLM"/>
    </source>
</evidence>
<accession>X0X4L3</accession>
<evidence type="ECO:0000313" key="1">
    <source>
        <dbReference type="EMBL" id="GAG30357.1"/>
    </source>
</evidence>
<name>X0X4L3_9ZZZZ</name>
<protein>
    <recommendedName>
        <fullName evidence="2">PEP-CTERM protein-sorting domain-containing protein</fullName>
    </recommendedName>
</protein>
<dbReference type="NCBIfam" id="TIGR02595">
    <property type="entry name" value="PEP_CTERM"/>
    <property type="match status" value="1"/>
</dbReference>
<dbReference type="AlphaFoldDB" id="X0X4L3"/>
<dbReference type="EMBL" id="BARS01043897">
    <property type="protein sequence ID" value="GAG30357.1"/>
    <property type="molecule type" value="Genomic_DNA"/>
</dbReference>
<dbReference type="InterPro" id="IPR013424">
    <property type="entry name" value="Ice-binding_C"/>
</dbReference>
<organism evidence="1">
    <name type="scientific">marine sediment metagenome</name>
    <dbReference type="NCBI Taxonomy" id="412755"/>
    <lineage>
        <taxon>unclassified sequences</taxon>
        <taxon>metagenomes</taxon>
        <taxon>ecological metagenomes</taxon>
    </lineage>
</organism>
<proteinExistence type="predicted"/>